<dbReference type="Proteomes" id="UP001281003">
    <property type="component" value="Unassembled WGS sequence"/>
</dbReference>
<proteinExistence type="predicted"/>
<feature type="region of interest" description="Disordered" evidence="1">
    <location>
        <begin position="337"/>
        <end position="360"/>
    </location>
</feature>
<name>A0AAE0PGC0_SORBR</name>
<feature type="region of interest" description="Disordered" evidence="1">
    <location>
        <begin position="253"/>
        <end position="302"/>
    </location>
</feature>
<dbReference type="EMBL" id="JAUTDP010000005">
    <property type="protein sequence ID" value="KAK3399424.1"/>
    <property type="molecule type" value="Genomic_DNA"/>
</dbReference>
<comment type="caution">
    <text evidence="2">The sequence shown here is derived from an EMBL/GenBank/DDBJ whole genome shotgun (WGS) entry which is preliminary data.</text>
</comment>
<feature type="region of interest" description="Disordered" evidence="1">
    <location>
        <begin position="412"/>
        <end position="473"/>
    </location>
</feature>
<accession>A0AAE0PGC0</accession>
<feature type="compositionally biased region" description="Polar residues" evidence="1">
    <location>
        <begin position="287"/>
        <end position="296"/>
    </location>
</feature>
<keyword evidence="3" id="KW-1185">Reference proteome</keyword>
<evidence type="ECO:0000313" key="3">
    <source>
        <dbReference type="Proteomes" id="UP001281003"/>
    </source>
</evidence>
<organism evidence="2 3">
    <name type="scientific">Sordaria brevicollis</name>
    <dbReference type="NCBI Taxonomy" id="83679"/>
    <lineage>
        <taxon>Eukaryota</taxon>
        <taxon>Fungi</taxon>
        <taxon>Dikarya</taxon>
        <taxon>Ascomycota</taxon>
        <taxon>Pezizomycotina</taxon>
        <taxon>Sordariomycetes</taxon>
        <taxon>Sordariomycetidae</taxon>
        <taxon>Sordariales</taxon>
        <taxon>Sordariaceae</taxon>
        <taxon>Sordaria</taxon>
    </lineage>
</organism>
<protein>
    <submittedName>
        <fullName evidence="2">Uncharacterized protein</fullName>
    </submittedName>
</protein>
<evidence type="ECO:0000256" key="1">
    <source>
        <dbReference type="SAM" id="MobiDB-lite"/>
    </source>
</evidence>
<feature type="compositionally biased region" description="Polar residues" evidence="1">
    <location>
        <begin position="439"/>
        <end position="448"/>
    </location>
</feature>
<evidence type="ECO:0000313" key="2">
    <source>
        <dbReference type="EMBL" id="KAK3399424.1"/>
    </source>
</evidence>
<reference evidence="2" key="2">
    <citation type="submission" date="2023-07" db="EMBL/GenBank/DDBJ databases">
        <authorList>
            <consortium name="Lawrence Berkeley National Laboratory"/>
            <person name="Haridas S."/>
            <person name="Hensen N."/>
            <person name="Bonometti L."/>
            <person name="Westerberg I."/>
            <person name="Brannstrom I.O."/>
            <person name="Guillou S."/>
            <person name="Cros-Aarteil S."/>
            <person name="Calhoun S."/>
            <person name="Kuo A."/>
            <person name="Mondo S."/>
            <person name="Pangilinan J."/>
            <person name="Riley R."/>
            <person name="LaButti K."/>
            <person name="Andreopoulos B."/>
            <person name="Lipzen A."/>
            <person name="Chen C."/>
            <person name="Yanf M."/>
            <person name="Daum C."/>
            <person name="Ng V."/>
            <person name="Clum A."/>
            <person name="Steindorff A."/>
            <person name="Ohm R."/>
            <person name="Martin F."/>
            <person name="Silar P."/>
            <person name="Natvig D."/>
            <person name="Lalanne C."/>
            <person name="Gautier V."/>
            <person name="Ament-velasquez S.L."/>
            <person name="Kruys A."/>
            <person name="Hutchinson M.I."/>
            <person name="Powell A.J."/>
            <person name="Barry K."/>
            <person name="Miller A.N."/>
            <person name="Grigoriev I.V."/>
            <person name="Debuchy R."/>
            <person name="Gladieux P."/>
            <person name="Thoren M.H."/>
            <person name="Johannesson H."/>
        </authorList>
    </citation>
    <scope>NUCLEOTIDE SEQUENCE</scope>
    <source>
        <strain evidence="2">FGSC 1904</strain>
    </source>
</reference>
<reference evidence="2" key="1">
    <citation type="journal article" date="2023" name="Mol. Phylogenet. Evol.">
        <title>Genome-scale phylogeny and comparative genomics of the fungal order Sordariales.</title>
        <authorList>
            <person name="Hensen N."/>
            <person name="Bonometti L."/>
            <person name="Westerberg I."/>
            <person name="Brannstrom I.O."/>
            <person name="Guillou S."/>
            <person name="Cros-Aarteil S."/>
            <person name="Calhoun S."/>
            <person name="Haridas S."/>
            <person name="Kuo A."/>
            <person name="Mondo S."/>
            <person name="Pangilinan J."/>
            <person name="Riley R."/>
            <person name="LaButti K."/>
            <person name="Andreopoulos B."/>
            <person name="Lipzen A."/>
            <person name="Chen C."/>
            <person name="Yan M."/>
            <person name="Daum C."/>
            <person name="Ng V."/>
            <person name="Clum A."/>
            <person name="Steindorff A."/>
            <person name="Ohm R.A."/>
            <person name="Martin F."/>
            <person name="Silar P."/>
            <person name="Natvig D.O."/>
            <person name="Lalanne C."/>
            <person name="Gautier V."/>
            <person name="Ament-Velasquez S.L."/>
            <person name="Kruys A."/>
            <person name="Hutchinson M.I."/>
            <person name="Powell A.J."/>
            <person name="Barry K."/>
            <person name="Miller A.N."/>
            <person name="Grigoriev I.V."/>
            <person name="Debuchy R."/>
            <person name="Gladieux P."/>
            <person name="Hiltunen Thoren M."/>
            <person name="Johannesson H."/>
        </authorList>
    </citation>
    <scope>NUCLEOTIDE SEQUENCE</scope>
    <source>
        <strain evidence="2">FGSC 1904</strain>
    </source>
</reference>
<sequence length="713" mass="78552">MSGYYSLITNRYTISVFIIPFSRLVIIEFTFDVVVIRVRDLCGIARGVKPSLVDYTGSDTARGEKRHCPPSIHIEVSVKHAFENPAARLLLLFEEKVEKLQKPTPLEDTQPLPTHLSDSLPYWMLVSNFRFQGNCQSNNDKCFPPVACNIEPKEYRNNGKNVSWSYQDHHAKMAGGSSYRGNWGWNQELFPDAIWNNFQRPVRDLPTYLKQLEAEIAALIAPRDDAAAEVDNGAVIHDHQRNPVSGYPRTINPSLLTAAPDNGTNLHDNYPIPKDDAASADDGSNEALDNNHQAQTPGAGDGFVAYAPVNTPSVVAHNTRNGNSNMTNLAYSHSPFTAGASASAPRSHQAMAPQELPKKSHVNDQVPLNLSSEIQDHPSVMDELMADIPDGEPSHGVSTIASHNAIEAVGVDSSGHSEPYAHSGTESNSPVGEGHDQNIDNQNSSTFAPVSAPTGEHDPKIGDNYPTHNAALDPDVGVSVEIPNGHHAAHDANQEMHNDDLTAAFDEICAKLDAFHIGGRRVHHAEWDRKPLAFFRWPIVPVDQCSKKTKFLGFELHCMSRVWQPGATKCFWHINNKMRPRIIEIVQWRQARGIWSCTGCYTAAVPTQGLCDDCRHKGAVMRERRRRRLEEEREAAAAAAVAQAIADHEAQMQGVDGHPLLQAQDFQYDNIPVDPAQQLAHYGYLGNPQQNQMPAPGSLDGEAPVFQGGYAFH</sequence>
<gene>
    <name evidence="2" type="ORF">B0T20DRAFT_392440</name>
</gene>
<dbReference type="AlphaFoldDB" id="A0AAE0PGC0"/>